<feature type="compositionally biased region" description="Basic residues" evidence="1">
    <location>
        <begin position="1"/>
        <end position="15"/>
    </location>
</feature>
<accession>A0A8H7ZVU5</accession>
<comment type="caution">
    <text evidence="2">The sequence shown here is derived from an EMBL/GenBank/DDBJ whole genome shotgun (WGS) entry which is preliminary data.</text>
</comment>
<evidence type="ECO:0000256" key="1">
    <source>
        <dbReference type="SAM" id="MobiDB-lite"/>
    </source>
</evidence>
<feature type="region of interest" description="Disordered" evidence="1">
    <location>
        <begin position="1"/>
        <end position="121"/>
    </location>
</feature>
<feature type="compositionally biased region" description="Pro residues" evidence="1">
    <location>
        <begin position="101"/>
        <end position="110"/>
    </location>
</feature>
<feature type="non-terminal residue" evidence="2">
    <location>
        <position position="246"/>
    </location>
</feature>
<proteinExistence type="predicted"/>
<gene>
    <name evidence="2" type="ORF">BJ554DRAFT_7412</name>
</gene>
<feature type="region of interest" description="Disordered" evidence="1">
    <location>
        <begin position="139"/>
        <end position="246"/>
    </location>
</feature>
<feature type="compositionally biased region" description="Basic residues" evidence="1">
    <location>
        <begin position="29"/>
        <end position="39"/>
    </location>
</feature>
<name>A0A8H7ZVU5_9FUNG</name>
<sequence>METKQRLARKSRRRTAASEDSHTTPTRRAGSRRRSRFRRNPNQARLRSRPSSAAFCRSSRQGRRHRRRALGPCADVAASEAAASSGAGITADKSARSTTALPPPLPPTPATEPRRSNGFFAYAPGPLRLPLVISSSLPCKSSRRASHSVNSIPAAKAAGPRERAPQEAGGRNTLPSTAAGKQNRPEHSRAPSRSPKERARRFRQIPHGVQRPRRAGGRHPRRRPRRAVRLPENGGRLPPPCRPDRA</sequence>
<keyword evidence="3" id="KW-1185">Reference proteome</keyword>
<evidence type="ECO:0000313" key="3">
    <source>
        <dbReference type="Proteomes" id="UP000673691"/>
    </source>
</evidence>
<feature type="compositionally biased region" description="Basic residues" evidence="1">
    <location>
        <begin position="60"/>
        <end position="69"/>
    </location>
</feature>
<feature type="compositionally biased region" description="Basic residues" evidence="1">
    <location>
        <begin position="198"/>
        <end position="228"/>
    </location>
</feature>
<protein>
    <submittedName>
        <fullName evidence="2">Uncharacterized protein</fullName>
    </submittedName>
</protein>
<feature type="compositionally biased region" description="Low complexity" evidence="1">
    <location>
        <begin position="77"/>
        <end position="88"/>
    </location>
</feature>
<feature type="compositionally biased region" description="Basic and acidic residues" evidence="1">
    <location>
        <begin position="183"/>
        <end position="197"/>
    </location>
</feature>
<organism evidence="2 3">
    <name type="scientific">Olpidium bornovanus</name>
    <dbReference type="NCBI Taxonomy" id="278681"/>
    <lineage>
        <taxon>Eukaryota</taxon>
        <taxon>Fungi</taxon>
        <taxon>Fungi incertae sedis</taxon>
        <taxon>Olpidiomycota</taxon>
        <taxon>Olpidiomycotina</taxon>
        <taxon>Olpidiomycetes</taxon>
        <taxon>Olpidiales</taxon>
        <taxon>Olpidiaceae</taxon>
        <taxon>Olpidium</taxon>
    </lineage>
</organism>
<dbReference type="EMBL" id="JAEFCI010005081">
    <property type="protein sequence ID" value="KAG5460528.1"/>
    <property type="molecule type" value="Genomic_DNA"/>
</dbReference>
<feature type="compositionally biased region" description="Pro residues" evidence="1">
    <location>
        <begin position="237"/>
        <end position="246"/>
    </location>
</feature>
<dbReference type="AlphaFoldDB" id="A0A8H7ZVU5"/>
<evidence type="ECO:0000313" key="2">
    <source>
        <dbReference type="EMBL" id="KAG5460528.1"/>
    </source>
</evidence>
<reference evidence="2 3" key="1">
    <citation type="journal article" name="Sci. Rep.">
        <title>Genome-scale phylogenetic analyses confirm Olpidium as the closest living zoosporic fungus to the non-flagellated, terrestrial fungi.</title>
        <authorList>
            <person name="Chang Y."/>
            <person name="Rochon D."/>
            <person name="Sekimoto S."/>
            <person name="Wang Y."/>
            <person name="Chovatia M."/>
            <person name="Sandor L."/>
            <person name="Salamov A."/>
            <person name="Grigoriev I.V."/>
            <person name="Stajich J.E."/>
            <person name="Spatafora J.W."/>
        </authorList>
    </citation>
    <scope>NUCLEOTIDE SEQUENCE [LARGE SCALE GENOMIC DNA]</scope>
    <source>
        <strain evidence="2">S191</strain>
    </source>
</reference>
<dbReference type="Proteomes" id="UP000673691">
    <property type="component" value="Unassembled WGS sequence"/>
</dbReference>